<organism evidence="2 3">
    <name type="scientific">Stenotrophomonas rhizophila</name>
    <dbReference type="NCBI Taxonomy" id="216778"/>
    <lineage>
        <taxon>Bacteria</taxon>
        <taxon>Pseudomonadati</taxon>
        <taxon>Pseudomonadota</taxon>
        <taxon>Gammaproteobacteria</taxon>
        <taxon>Lysobacterales</taxon>
        <taxon>Lysobacteraceae</taxon>
        <taxon>Stenotrophomonas</taxon>
    </lineage>
</organism>
<gene>
    <name evidence="2" type="ORF">QE424_002458</name>
</gene>
<accession>A0AAP5AIN6</accession>
<evidence type="ECO:0000313" key="3">
    <source>
        <dbReference type="Proteomes" id="UP001226084"/>
    </source>
</evidence>
<protein>
    <submittedName>
        <fullName evidence="2">Uncharacterized protein</fullName>
    </submittedName>
</protein>
<evidence type="ECO:0000256" key="1">
    <source>
        <dbReference type="SAM" id="SignalP"/>
    </source>
</evidence>
<comment type="caution">
    <text evidence="2">The sequence shown here is derived from an EMBL/GenBank/DDBJ whole genome shotgun (WGS) entry which is preliminary data.</text>
</comment>
<dbReference type="EMBL" id="JAUTAS010000001">
    <property type="protein sequence ID" value="MDQ1109299.1"/>
    <property type="molecule type" value="Genomic_DNA"/>
</dbReference>
<reference evidence="2" key="1">
    <citation type="submission" date="2023-07" db="EMBL/GenBank/DDBJ databases">
        <title>Functional and genomic diversity of the sorghum phyllosphere microbiome.</title>
        <authorList>
            <person name="Shade A."/>
        </authorList>
    </citation>
    <scope>NUCLEOTIDE SEQUENCE</scope>
    <source>
        <strain evidence="2">SORGH_AS_0457</strain>
    </source>
</reference>
<name>A0AAP5AIN6_9GAMM</name>
<dbReference type="RefSeq" id="WP_249833960.1">
    <property type="nucleotide sequence ID" value="NZ_CP088000.1"/>
</dbReference>
<dbReference type="AlphaFoldDB" id="A0AAP5AIN6"/>
<proteinExistence type="predicted"/>
<feature type="chain" id="PRO_5042876543" evidence="1">
    <location>
        <begin position="26"/>
        <end position="93"/>
    </location>
</feature>
<evidence type="ECO:0000313" key="2">
    <source>
        <dbReference type="EMBL" id="MDQ1109299.1"/>
    </source>
</evidence>
<dbReference type="Proteomes" id="UP001226084">
    <property type="component" value="Unassembled WGS sequence"/>
</dbReference>
<keyword evidence="1" id="KW-0732">Signal</keyword>
<sequence length="93" mass="9934">MKQRKFVGLVVMALTGVGAVTGAYAAPTAAQLARAMAEAVAPSLPMRINQNLTMQAVIAGGNTITYTANFSYTREQMNQVLAHPENRMPKPGR</sequence>
<feature type="signal peptide" evidence="1">
    <location>
        <begin position="1"/>
        <end position="25"/>
    </location>
</feature>